<sequence length="714" mass="75627">MTSQIPVPNVTHTSLAESAKPPDRASQHSPIQVLTLGPTSSVYSTAQPAPATTTVPTASTVASSRMSVRELLSDPIEHPAPVTNEVDVQLAAEALGQLGHPAADTADAAQGSEFMNRVAHYPLVNSALRLYQSSKATSTLVKYGAETMESSVKTICKPVLNHFESDLDRLDGFACKQLDRWERHYCPDQPQQPLPADAASATSSAMVYDAGAGSMVITHPAAPSSAIQSQDAKSGLRKRTHQRRAEEERDAMDSLHRSASIQSMALHAQGSPTASDSMHRPGAVTTTGLTVIDEAKSRSWWQQVLVGAGTGAAVFSDESIRRIKYCLDWLQYAGNHIQLQITSLREVIQTLQHALTTSHFEDLNGKGGALVSSTLSPVLARLAKVRREVVVTMKKVISIMSQYAGAALPAEARRQVRNLVLSLPNRWAMVDPRSASSSGTSSPSQSPLLGSPATGPVALLTNPVARSEASARRVLNFATESHVMLGRVTTVFQDMLQGAESWRQTFRGFGFNMASADMVNGDATTANRHGPAMPLAPLPARESQSAMAPSSNSAVVQTASQPLLDTEENAAKRNRTCSDGSPHTHRSSGSAGPLSLTSRFHHGQQQNYHSAFASGTRRNLTSSPSPTGTAASSPRVRPMAAARAGAVPRGSLANSGASRLDGDHGGTTTSEWARNEFCYTSLGGTAATSDTSMTESGVVNSHVGTESDAMVTDL</sequence>
<evidence type="ECO:0000256" key="1">
    <source>
        <dbReference type="SAM" id="MobiDB-lite"/>
    </source>
</evidence>
<name>A0A9W8AZJ7_9FUNG</name>
<dbReference type="PANTHER" id="PTHR38406">
    <property type="entry name" value="TRANSCRIPTIONAL REPRESSOR OPI1"/>
    <property type="match status" value="1"/>
</dbReference>
<feature type="compositionally biased region" description="Polar residues" evidence="1">
    <location>
        <begin position="1"/>
        <end position="16"/>
    </location>
</feature>
<feature type="region of interest" description="Disordered" evidence="1">
    <location>
        <begin position="1"/>
        <end position="29"/>
    </location>
</feature>
<dbReference type="OrthoDB" id="2441642at2759"/>
<feature type="compositionally biased region" description="Low complexity" evidence="1">
    <location>
        <begin position="434"/>
        <end position="453"/>
    </location>
</feature>
<feature type="compositionally biased region" description="Basic and acidic residues" evidence="1">
    <location>
        <begin position="243"/>
        <end position="254"/>
    </location>
</feature>
<feature type="compositionally biased region" description="Polar residues" evidence="1">
    <location>
        <begin position="685"/>
        <end position="704"/>
    </location>
</feature>
<organism evidence="2 3">
    <name type="scientific">Dimargaris verticillata</name>
    <dbReference type="NCBI Taxonomy" id="2761393"/>
    <lineage>
        <taxon>Eukaryota</taxon>
        <taxon>Fungi</taxon>
        <taxon>Fungi incertae sedis</taxon>
        <taxon>Zoopagomycota</taxon>
        <taxon>Kickxellomycotina</taxon>
        <taxon>Dimargaritomycetes</taxon>
        <taxon>Dimargaritales</taxon>
        <taxon>Dimargaritaceae</taxon>
        <taxon>Dimargaris</taxon>
    </lineage>
</organism>
<feature type="region of interest" description="Disordered" evidence="1">
    <location>
        <begin position="541"/>
        <end position="670"/>
    </location>
</feature>
<feature type="compositionally biased region" description="Polar residues" evidence="1">
    <location>
        <begin position="542"/>
        <end position="563"/>
    </location>
</feature>
<accession>A0A9W8AZJ7</accession>
<dbReference type="InterPro" id="IPR013927">
    <property type="entry name" value="TF_Opi1_Ccg-8"/>
</dbReference>
<dbReference type="AlphaFoldDB" id="A0A9W8AZJ7"/>
<feature type="compositionally biased region" description="Polar residues" evidence="1">
    <location>
        <begin position="577"/>
        <end position="609"/>
    </location>
</feature>
<dbReference type="GO" id="GO:0008654">
    <property type="term" value="P:phospholipid biosynthetic process"/>
    <property type="evidence" value="ECO:0007669"/>
    <property type="project" value="TreeGrafter"/>
</dbReference>
<dbReference type="GO" id="GO:0006357">
    <property type="term" value="P:regulation of transcription by RNA polymerase II"/>
    <property type="evidence" value="ECO:0007669"/>
    <property type="project" value="TreeGrafter"/>
</dbReference>
<dbReference type="EMBL" id="JANBQB010000798">
    <property type="protein sequence ID" value="KAJ1973563.1"/>
    <property type="molecule type" value="Genomic_DNA"/>
</dbReference>
<keyword evidence="3" id="KW-1185">Reference proteome</keyword>
<comment type="caution">
    <text evidence="2">The sequence shown here is derived from an EMBL/GenBank/DDBJ whole genome shotgun (WGS) entry which is preliminary data.</text>
</comment>
<proteinExistence type="predicted"/>
<gene>
    <name evidence="2" type="primary">OPI1</name>
    <name evidence="2" type="ORF">H4R34_005032</name>
</gene>
<dbReference type="Proteomes" id="UP001151582">
    <property type="component" value="Unassembled WGS sequence"/>
</dbReference>
<feature type="compositionally biased region" description="Low complexity" evidence="1">
    <location>
        <begin position="621"/>
        <end position="634"/>
    </location>
</feature>
<dbReference type="GO" id="GO:0003714">
    <property type="term" value="F:transcription corepressor activity"/>
    <property type="evidence" value="ECO:0007669"/>
    <property type="project" value="InterPro"/>
</dbReference>
<dbReference type="GO" id="GO:0030968">
    <property type="term" value="P:endoplasmic reticulum unfolded protein response"/>
    <property type="evidence" value="ECO:0007669"/>
    <property type="project" value="TreeGrafter"/>
</dbReference>
<evidence type="ECO:0000313" key="3">
    <source>
        <dbReference type="Proteomes" id="UP001151582"/>
    </source>
</evidence>
<feature type="region of interest" description="Disordered" evidence="1">
    <location>
        <begin position="221"/>
        <end position="254"/>
    </location>
</feature>
<feature type="region of interest" description="Disordered" evidence="1">
    <location>
        <begin position="432"/>
        <end position="453"/>
    </location>
</feature>
<protein>
    <submittedName>
        <fullName evidence="2">Transcriptional regulator opi1</fullName>
    </submittedName>
</protein>
<feature type="region of interest" description="Disordered" evidence="1">
    <location>
        <begin position="685"/>
        <end position="714"/>
    </location>
</feature>
<evidence type="ECO:0000313" key="2">
    <source>
        <dbReference type="EMBL" id="KAJ1973563.1"/>
    </source>
</evidence>
<dbReference type="Pfam" id="PF08618">
    <property type="entry name" value="Opi1"/>
    <property type="match status" value="1"/>
</dbReference>
<dbReference type="GO" id="GO:0005783">
    <property type="term" value="C:endoplasmic reticulum"/>
    <property type="evidence" value="ECO:0007669"/>
    <property type="project" value="TreeGrafter"/>
</dbReference>
<dbReference type="GO" id="GO:0005634">
    <property type="term" value="C:nucleus"/>
    <property type="evidence" value="ECO:0007669"/>
    <property type="project" value="TreeGrafter"/>
</dbReference>
<dbReference type="PANTHER" id="PTHR38406:SF1">
    <property type="entry name" value="TRANSCRIPTIONAL REPRESSOR OPI1"/>
    <property type="match status" value="1"/>
</dbReference>
<reference evidence="2" key="1">
    <citation type="submission" date="2022-07" db="EMBL/GenBank/DDBJ databases">
        <title>Phylogenomic reconstructions and comparative analyses of Kickxellomycotina fungi.</title>
        <authorList>
            <person name="Reynolds N.K."/>
            <person name="Stajich J.E."/>
            <person name="Barry K."/>
            <person name="Grigoriev I.V."/>
            <person name="Crous P."/>
            <person name="Smith M.E."/>
        </authorList>
    </citation>
    <scope>NUCLEOTIDE SEQUENCE</scope>
    <source>
        <strain evidence="2">RSA 567</strain>
    </source>
</reference>